<dbReference type="Gene3D" id="2.40.10.10">
    <property type="entry name" value="Trypsin-like serine proteases"/>
    <property type="match status" value="2"/>
</dbReference>
<name>A0A1G2PSL5_9BACT</name>
<dbReference type="Pfam" id="PF13365">
    <property type="entry name" value="Trypsin_2"/>
    <property type="match status" value="1"/>
</dbReference>
<dbReference type="AlphaFoldDB" id="A0A1G2PSL5"/>
<dbReference type="EMBL" id="MHSW01000024">
    <property type="protein sequence ID" value="OHA51287.1"/>
    <property type="molecule type" value="Genomic_DNA"/>
</dbReference>
<protein>
    <recommendedName>
        <fullName evidence="3">Serine protease</fullName>
    </recommendedName>
</protein>
<reference evidence="1 2" key="1">
    <citation type="journal article" date="2016" name="Nat. Commun.">
        <title>Thousands of microbial genomes shed light on interconnected biogeochemical processes in an aquifer system.</title>
        <authorList>
            <person name="Anantharaman K."/>
            <person name="Brown C.T."/>
            <person name="Hug L.A."/>
            <person name="Sharon I."/>
            <person name="Castelle C.J."/>
            <person name="Probst A.J."/>
            <person name="Thomas B.C."/>
            <person name="Singh A."/>
            <person name="Wilkins M.J."/>
            <person name="Karaoz U."/>
            <person name="Brodie E.L."/>
            <person name="Williams K.H."/>
            <person name="Hubbard S.S."/>
            <person name="Banfield J.F."/>
        </authorList>
    </citation>
    <scope>NUCLEOTIDE SEQUENCE [LARGE SCALE GENOMIC DNA]</scope>
</reference>
<sequence>MRKIKVLAVIVSLFVLSMLGGFLGIIVLPSLVARVPALSSVEFLNIGGERITVIRQEPEQIIIDKADAVARSAEKVRSGIVIVERQRLAQTVSASSALVVTSDGWIITPYSLAQGITSRSQDKFFIVLPGEQISAELVKVDSVSQLALFSVKDRNFYTPEFASKNEVSLGDNVFMLSALENETIESRIELGYISKVTASDMGFNSSFGTESFSGAAVFNTEGKVLALSVKTNNIVSFIPIEKINEFIASARE</sequence>
<dbReference type="InterPro" id="IPR009003">
    <property type="entry name" value="Peptidase_S1_PA"/>
</dbReference>
<proteinExistence type="predicted"/>
<dbReference type="InterPro" id="IPR043504">
    <property type="entry name" value="Peptidase_S1_PA_chymotrypsin"/>
</dbReference>
<accession>A0A1G2PSL5</accession>
<evidence type="ECO:0008006" key="3">
    <source>
        <dbReference type="Google" id="ProtNLM"/>
    </source>
</evidence>
<organism evidence="1 2">
    <name type="scientific">Candidatus Terrybacteria bacterium RIFCSPLOWO2_01_FULL_40_23</name>
    <dbReference type="NCBI Taxonomy" id="1802366"/>
    <lineage>
        <taxon>Bacteria</taxon>
        <taxon>Candidatus Terryibacteriota</taxon>
    </lineage>
</organism>
<dbReference type="Proteomes" id="UP000176951">
    <property type="component" value="Unassembled WGS sequence"/>
</dbReference>
<evidence type="ECO:0000313" key="1">
    <source>
        <dbReference type="EMBL" id="OHA51287.1"/>
    </source>
</evidence>
<gene>
    <name evidence="1" type="ORF">A3A97_02420</name>
</gene>
<evidence type="ECO:0000313" key="2">
    <source>
        <dbReference type="Proteomes" id="UP000176951"/>
    </source>
</evidence>
<comment type="caution">
    <text evidence="1">The sequence shown here is derived from an EMBL/GenBank/DDBJ whole genome shotgun (WGS) entry which is preliminary data.</text>
</comment>
<dbReference type="SUPFAM" id="SSF50494">
    <property type="entry name" value="Trypsin-like serine proteases"/>
    <property type="match status" value="1"/>
</dbReference>